<feature type="non-terminal residue" evidence="1">
    <location>
        <position position="66"/>
    </location>
</feature>
<reference evidence="1" key="1">
    <citation type="submission" date="2018-06" db="EMBL/GenBank/DDBJ databases">
        <authorList>
            <person name="Zhirakovskaya E."/>
        </authorList>
    </citation>
    <scope>NUCLEOTIDE SEQUENCE</scope>
</reference>
<protein>
    <submittedName>
        <fullName evidence="1">Uncharacterized protein</fullName>
    </submittedName>
</protein>
<proteinExistence type="predicted"/>
<dbReference type="EMBL" id="UOES01000058">
    <property type="protein sequence ID" value="VAW26047.1"/>
    <property type="molecule type" value="Genomic_DNA"/>
</dbReference>
<dbReference type="AlphaFoldDB" id="A0A3B0ULB5"/>
<sequence length="66" mass="7507">MKQYFLLLGIIISTLVSNGQTAMKIIVMMYKDADKIEGLIAEINKVERIENELIVQLSKVKLNRSP</sequence>
<gene>
    <name evidence="1" type="ORF">MNBD_BACTEROID06-405</name>
</gene>
<accession>A0A3B0ULB5</accession>
<name>A0A3B0ULB5_9ZZZZ</name>
<evidence type="ECO:0000313" key="1">
    <source>
        <dbReference type="EMBL" id="VAW26047.1"/>
    </source>
</evidence>
<organism evidence="1">
    <name type="scientific">hydrothermal vent metagenome</name>
    <dbReference type="NCBI Taxonomy" id="652676"/>
    <lineage>
        <taxon>unclassified sequences</taxon>
        <taxon>metagenomes</taxon>
        <taxon>ecological metagenomes</taxon>
    </lineage>
</organism>